<dbReference type="AlphaFoldDB" id="A0AAD8JMZ1"/>
<evidence type="ECO:0000313" key="3">
    <source>
        <dbReference type="Proteomes" id="UP001237642"/>
    </source>
</evidence>
<dbReference type="PANTHER" id="PTHR34081:SF1">
    <property type="entry name" value="MALECTIN, LEUCINE-RICH REPEAT DOMAIN, L DOMAIN-LIKE PROTEIN-RELATED"/>
    <property type="match status" value="1"/>
</dbReference>
<comment type="caution">
    <text evidence="2">The sequence shown here is derived from an EMBL/GenBank/DDBJ whole genome shotgun (WGS) entry which is preliminary data.</text>
</comment>
<feature type="domain" description="Malectin" evidence="1">
    <location>
        <begin position="14"/>
        <end position="104"/>
    </location>
</feature>
<gene>
    <name evidence="2" type="ORF">POM88_004465</name>
</gene>
<reference evidence="2" key="1">
    <citation type="submission" date="2023-02" db="EMBL/GenBank/DDBJ databases">
        <title>Genome of toxic invasive species Heracleum sosnowskyi carries increased number of genes despite the absence of recent whole-genome duplications.</title>
        <authorList>
            <person name="Schelkunov M."/>
            <person name="Shtratnikova V."/>
            <person name="Makarenko M."/>
            <person name="Klepikova A."/>
            <person name="Omelchenko D."/>
            <person name="Novikova G."/>
            <person name="Obukhova E."/>
            <person name="Bogdanov V."/>
            <person name="Penin A."/>
            <person name="Logacheva M."/>
        </authorList>
    </citation>
    <scope>NUCLEOTIDE SEQUENCE</scope>
    <source>
        <strain evidence="2">Hsosn_3</strain>
        <tissue evidence="2">Leaf</tissue>
    </source>
</reference>
<accession>A0AAD8JMZ1</accession>
<name>A0AAD8JMZ1_9APIA</name>
<dbReference type="Gene3D" id="2.60.120.430">
    <property type="entry name" value="Galactose-binding lectin"/>
    <property type="match status" value="1"/>
</dbReference>
<evidence type="ECO:0000313" key="2">
    <source>
        <dbReference type="EMBL" id="KAK1404860.1"/>
    </source>
</evidence>
<proteinExistence type="predicted"/>
<dbReference type="Pfam" id="PF11721">
    <property type="entry name" value="Malectin"/>
    <property type="match status" value="1"/>
</dbReference>
<dbReference type="InterPro" id="IPR021720">
    <property type="entry name" value="Malectin_dom"/>
</dbReference>
<reference evidence="2" key="2">
    <citation type="submission" date="2023-05" db="EMBL/GenBank/DDBJ databases">
        <authorList>
            <person name="Schelkunov M.I."/>
        </authorList>
    </citation>
    <scope>NUCLEOTIDE SEQUENCE</scope>
    <source>
        <strain evidence="2">Hsosn_3</strain>
        <tissue evidence="2">Leaf</tissue>
    </source>
</reference>
<evidence type="ECO:0000259" key="1">
    <source>
        <dbReference type="Pfam" id="PF11721"/>
    </source>
</evidence>
<keyword evidence="3" id="KW-1185">Reference proteome</keyword>
<organism evidence="2 3">
    <name type="scientific">Heracleum sosnowskyi</name>
    <dbReference type="NCBI Taxonomy" id="360622"/>
    <lineage>
        <taxon>Eukaryota</taxon>
        <taxon>Viridiplantae</taxon>
        <taxon>Streptophyta</taxon>
        <taxon>Embryophyta</taxon>
        <taxon>Tracheophyta</taxon>
        <taxon>Spermatophyta</taxon>
        <taxon>Magnoliopsida</taxon>
        <taxon>eudicotyledons</taxon>
        <taxon>Gunneridae</taxon>
        <taxon>Pentapetalae</taxon>
        <taxon>asterids</taxon>
        <taxon>campanulids</taxon>
        <taxon>Apiales</taxon>
        <taxon>Apiaceae</taxon>
        <taxon>Apioideae</taxon>
        <taxon>apioid superclade</taxon>
        <taxon>Tordylieae</taxon>
        <taxon>Tordyliinae</taxon>
        <taxon>Heracleum</taxon>
    </lineage>
</organism>
<dbReference type="EMBL" id="JAUIZM010000001">
    <property type="protein sequence ID" value="KAK1404860.1"/>
    <property type="molecule type" value="Genomic_DNA"/>
</dbReference>
<protein>
    <recommendedName>
        <fullName evidence="1">Malectin domain-containing protein</fullName>
    </recommendedName>
</protein>
<dbReference type="PANTHER" id="PTHR34081">
    <property type="entry name" value="MALECTIN DOMAIN-CONTAINING PROTEIN"/>
    <property type="match status" value="1"/>
</dbReference>
<sequence length="112" mass="12320">MVRVKVHQRRIWLQKKGSYIHFAEIQLPDDTTYRSTGRSIFDECIQENVVWKDFNIAEKAGGTEKGITLEKDVTVNSSTLEIHAGKGITAVPDGGVDGPLISAISVAPKKVI</sequence>
<dbReference type="Proteomes" id="UP001237642">
    <property type="component" value="Unassembled WGS sequence"/>
</dbReference>